<feature type="domain" description="Tyr recombinase" evidence="10">
    <location>
        <begin position="108"/>
        <end position="306"/>
    </location>
</feature>
<evidence type="ECO:0000256" key="4">
    <source>
        <dbReference type="ARBA" id="ARBA00022829"/>
    </source>
</evidence>
<dbReference type="CDD" id="cd00798">
    <property type="entry name" value="INT_XerDC_C"/>
    <property type="match status" value="1"/>
</dbReference>
<keyword evidence="4 9" id="KW-0159">Chromosome partition</keyword>
<sequence length="312" mass="35053">MWTDELIDDYVRFMRSNRGLSEHTCRAYAADIRQCLDFLARERSIQRLQDVAITDLRSWMARESQQVVRSSLARKTVAIRRFFSWAQQHHIIDANPAARLGTPKQAQTLPAVLNEHQALDLMGTVEAQCTDQPAPADRKEARQEAIALRDCAMIELLYATGIRVAELTALDQRDLNFSNRTVKVTGKGNKQRVVPFGIPAQHALEQWLGTQGRPVLANGSSGDALFLGARGGRVDQRIVRSAVHEHARDAQVPDISPHALRHSAATHMLNGGADLREVQEMLGHESLATTQRYTHVSIEQLRQRYEQAFPRA</sequence>
<keyword evidence="6 9" id="KW-0238">DNA-binding</keyword>
<dbReference type="PANTHER" id="PTHR30349:SF77">
    <property type="entry name" value="TYROSINE RECOMBINASE XERC"/>
    <property type="match status" value="1"/>
</dbReference>
<keyword evidence="13" id="KW-1185">Reference proteome</keyword>
<evidence type="ECO:0000256" key="1">
    <source>
        <dbReference type="ARBA" id="ARBA00004496"/>
    </source>
</evidence>
<dbReference type="Gene3D" id="1.10.443.10">
    <property type="entry name" value="Intergrase catalytic core"/>
    <property type="match status" value="1"/>
</dbReference>
<dbReference type="GO" id="GO:0009037">
    <property type="term" value="F:tyrosine-based site-specific recombinase activity"/>
    <property type="evidence" value="ECO:0007669"/>
    <property type="project" value="UniProtKB-UniRule"/>
</dbReference>
<feature type="active site" evidence="9">
    <location>
        <position position="261"/>
    </location>
</feature>
<evidence type="ECO:0000256" key="8">
    <source>
        <dbReference type="ARBA" id="ARBA00023306"/>
    </source>
</evidence>
<feature type="active site" evidence="9">
    <location>
        <position position="163"/>
    </location>
</feature>
<dbReference type="Proteomes" id="UP000029052">
    <property type="component" value="Unassembled WGS sequence"/>
</dbReference>
<keyword evidence="8 9" id="KW-0131">Cell cycle</keyword>
<keyword evidence="7 9" id="KW-0233">DNA recombination</keyword>
<dbReference type="GO" id="GO:0006313">
    <property type="term" value="P:DNA transposition"/>
    <property type="evidence" value="ECO:0007669"/>
    <property type="project" value="UniProtKB-UniRule"/>
</dbReference>
<dbReference type="Pfam" id="PF00589">
    <property type="entry name" value="Phage_integrase"/>
    <property type="match status" value="1"/>
</dbReference>
<name>A0A087BC48_9BIFI</name>
<dbReference type="PROSITE" id="PS51898">
    <property type="entry name" value="TYR_RECOMBINASE"/>
    <property type="match status" value="1"/>
</dbReference>
<dbReference type="InterPro" id="IPR002104">
    <property type="entry name" value="Integrase_catalytic"/>
</dbReference>
<dbReference type="SUPFAM" id="SSF56349">
    <property type="entry name" value="DNA breaking-rejoining enzymes"/>
    <property type="match status" value="1"/>
</dbReference>
<dbReference type="eggNOG" id="COG4974">
    <property type="taxonomic scope" value="Bacteria"/>
</dbReference>
<dbReference type="PROSITE" id="PS51900">
    <property type="entry name" value="CB"/>
    <property type="match status" value="1"/>
</dbReference>
<keyword evidence="5 9" id="KW-0229">DNA integration</keyword>
<dbReference type="HAMAP" id="MF_01808">
    <property type="entry name" value="Recomb_XerC_XerD"/>
    <property type="match status" value="1"/>
</dbReference>
<evidence type="ECO:0000256" key="6">
    <source>
        <dbReference type="ARBA" id="ARBA00023125"/>
    </source>
</evidence>
<evidence type="ECO:0000256" key="7">
    <source>
        <dbReference type="ARBA" id="ARBA00023172"/>
    </source>
</evidence>
<comment type="subcellular location">
    <subcellularLocation>
        <location evidence="1 9">Cytoplasm</location>
    </subcellularLocation>
</comment>
<dbReference type="InterPro" id="IPR013762">
    <property type="entry name" value="Integrase-like_cat_sf"/>
</dbReference>
<dbReference type="GO" id="GO:0007059">
    <property type="term" value="P:chromosome segregation"/>
    <property type="evidence" value="ECO:0007669"/>
    <property type="project" value="UniProtKB-UniRule"/>
</dbReference>
<comment type="subunit">
    <text evidence="9">Forms a cyclic heterotetrameric complex composed of two molecules of XerC and two molecules of XerD.</text>
</comment>
<dbReference type="GO" id="GO:0051301">
    <property type="term" value="P:cell division"/>
    <property type="evidence" value="ECO:0007669"/>
    <property type="project" value="UniProtKB-KW"/>
</dbReference>
<dbReference type="InterPro" id="IPR044068">
    <property type="entry name" value="CB"/>
</dbReference>
<proteinExistence type="inferred from homology"/>
<feature type="active site" evidence="9">
    <location>
        <position position="258"/>
    </location>
</feature>
<keyword evidence="3 9" id="KW-0132">Cell division</keyword>
<reference evidence="12 13" key="1">
    <citation type="submission" date="2014-03" db="EMBL/GenBank/DDBJ databases">
        <title>Genomics of Bifidobacteria.</title>
        <authorList>
            <person name="Ventura M."/>
            <person name="Milani C."/>
            <person name="Lugli G.A."/>
        </authorList>
    </citation>
    <scope>NUCLEOTIDE SEQUENCE [LARGE SCALE GENOMIC DNA]</scope>
    <source>
        <strain evidence="12 13">LMG 11591</strain>
    </source>
</reference>
<dbReference type="GO" id="GO:0003677">
    <property type="term" value="F:DNA binding"/>
    <property type="evidence" value="ECO:0007669"/>
    <property type="project" value="UniProtKB-UniRule"/>
</dbReference>
<dbReference type="AlphaFoldDB" id="A0A087BC48"/>
<protein>
    <recommendedName>
        <fullName evidence="9">Tyrosine recombinase XerC</fullName>
    </recommendedName>
</protein>
<feature type="domain" description="Core-binding (CB)" evidence="11">
    <location>
        <begin position="1"/>
        <end position="87"/>
    </location>
</feature>
<dbReference type="RefSeq" id="WP_022859076.1">
    <property type="nucleotide sequence ID" value="NZ_JGZB01000003.1"/>
</dbReference>
<dbReference type="Gene3D" id="1.10.150.130">
    <property type="match status" value="1"/>
</dbReference>
<dbReference type="InterPro" id="IPR050090">
    <property type="entry name" value="Tyrosine_recombinase_XerCD"/>
</dbReference>
<comment type="caution">
    <text evidence="12">The sequence shown here is derived from an EMBL/GenBank/DDBJ whole genome shotgun (WGS) entry which is preliminary data.</text>
</comment>
<evidence type="ECO:0000256" key="3">
    <source>
        <dbReference type="ARBA" id="ARBA00022618"/>
    </source>
</evidence>
<dbReference type="NCBIfam" id="NF001399">
    <property type="entry name" value="PRK00283.1"/>
    <property type="match status" value="1"/>
</dbReference>
<organism evidence="12 13">
    <name type="scientific">Bifidobacterium magnum</name>
    <dbReference type="NCBI Taxonomy" id="1692"/>
    <lineage>
        <taxon>Bacteria</taxon>
        <taxon>Bacillati</taxon>
        <taxon>Actinomycetota</taxon>
        <taxon>Actinomycetes</taxon>
        <taxon>Bifidobacteriales</taxon>
        <taxon>Bifidobacteriaceae</taxon>
        <taxon>Bifidobacterium</taxon>
    </lineage>
</organism>
<dbReference type="STRING" id="1692.BMAGN_0467"/>
<dbReference type="InterPro" id="IPR023009">
    <property type="entry name" value="Tyrosine_recombinase_XerC/XerD"/>
</dbReference>
<dbReference type="Pfam" id="PF02899">
    <property type="entry name" value="Phage_int_SAM_1"/>
    <property type="match status" value="1"/>
</dbReference>
<dbReference type="PANTHER" id="PTHR30349">
    <property type="entry name" value="PHAGE INTEGRASE-RELATED"/>
    <property type="match status" value="1"/>
</dbReference>
<gene>
    <name evidence="9" type="primary">xerC</name>
    <name evidence="12" type="ORF">BMAGN_0467</name>
</gene>
<dbReference type="InterPro" id="IPR011010">
    <property type="entry name" value="DNA_brk_join_enz"/>
</dbReference>
<evidence type="ECO:0000259" key="11">
    <source>
        <dbReference type="PROSITE" id="PS51900"/>
    </source>
</evidence>
<feature type="active site" description="O-(3'-phospho-DNA)-tyrosine intermediate" evidence="9">
    <location>
        <position position="293"/>
    </location>
</feature>
<evidence type="ECO:0000313" key="12">
    <source>
        <dbReference type="EMBL" id="KFI68598.1"/>
    </source>
</evidence>
<evidence type="ECO:0000256" key="2">
    <source>
        <dbReference type="ARBA" id="ARBA00022490"/>
    </source>
</evidence>
<comment type="function">
    <text evidence="9">Site-specific tyrosine recombinase, which acts by catalyzing the cutting and rejoining of the recombining DNA molecules. The XerC-XerD complex is essential to convert dimers of the bacterial chromosome into monomers to permit their segregation at cell division. It also contributes to the segregational stability of plasmids.</text>
</comment>
<dbReference type="GO" id="GO:0005737">
    <property type="term" value="C:cytoplasm"/>
    <property type="evidence" value="ECO:0007669"/>
    <property type="project" value="UniProtKB-SubCell"/>
</dbReference>
<dbReference type="InterPro" id="IPR004107">
    <property type="entry name" value="Integrase_SAM-like_N"/>
</dbReference>
<evidence type="ECO:0000256" key="9">
    <source>
        <dbReference type="HAMAP-Rule" id="MF_01808"/>
    </source>
</evidence>
<feature type="active site" evidence="9">
    <location>
        <position position="187"/>
    </location>
</feature>
<evidence type="ECO:0000256" key="5">
    <source>
        <dbReference type="ARBA" id="ARBA00022908"/>
    </source>
</evidence>
<feature type="active site" evidence="9">
    <location>
        <position position="284"/>
    </location>
</feature>
<dbReference type="EMBL" id="JGZB01000003">
    <property type="protein sequence ID" value="KFI68598.1"/>
    <property type="molecule type" value="Genomic_DNA"/>
</dbReference>
<evidence type="ECO:0000313" key="13">
    <source>
        <dbReference type="Proteomes" id="UP000029052"/>
    </source>
</evidence>
<dbReference type="InterPro" id="IPR010998">
    <property type="entry name" value="Integrase_recombinase_N"/>
</dbReference>
<comment type="similarity">
    <text evidence="9">Belongs to the 'phage' integrase family. XerC subfamily.</text>
</comment>
<keyword evidence="2 9" id="KW-0963">Cytoplasm</keyword>
<evidence type="ECO:0000259" key="10">
    <source>
        <dbReference type="PROSITE" id="PS51898"/>
    </source>
</evidence>
<accession>A0A087BC48</accession>